<dbReference type="InterPro" id="IPR002314">
    <property type="entry name" value="aa-tRNA-synt_IIb"/>
</dbReference>
<gene>
    <name evidence="6" type="ORF">AGERDE_LOCUS8767</name>
</gene>
<dbReference type="PROSITE" id="PS50862">
    <property type="entry name" value="AA_TRNA_LIGASE_II"/>
    <property type="match status" value="1"/>
</dbReference>
<keyword evidence="3" id="KW-0067">ATP-binding</keyword>
<dbReference type="PANTHER" id="PTHR10745:SF8">
    <property type="entry name" value="DNA POLYMERASE SUBUNIT GAMMA-2, MITOCHONDRIAL"/>
    <property type="match status" value="1"/>
</dbReference>
<dbReference type="InterPro" id="IPR004154">
    <property type="entry name" value="Anticodon-bd"/>
</dbReference>
<sequence length="492" mass="56824">SEEEFTTFLELTAKNNYQVKAQCSHCRKNAFTTPRKFNLLLTTNLEVGEKPVSTVYLRPETCQGIFINLPTIQRSTHQKLPFGVGQIGKSFRNEITLHHGVFRTREFEQMELEFFCSQVLLKSNELPHYAQKTTDLYFQYHFGWGELCSNSHRGNYDLFQHSQYSQKDFRINGVIPQVIEISFGVERLMLALLEDAYQEEIVVKSQLTRTVLKLSPVLTPYFVAIIPLSQQLHQLAYQLYCALLKSVPFNLTFEAASNIGKSYRRQDAIGTYYCITVDFQTTQDNTITLRQRDTMEQTRLPSNSLKNYLHTASAIVLGGVYWYNSRKPKYNFEPTPQELENTKELHKNIHTNEQITHLLEAVEAKRDRLRKYLADKVNSKLTAKEEAEINKGLDNFDFLRGGDYNLDTLAYDEAKLSKIESAIFDKEIPLPRAIIPKKVQGVPTTEANLPAHLDYIKTRYWTWHNPKTGKLSGVRDAKRKFQGFAGFITEEN</sequence>
<keyword evidence="4" id="KW-0030">Aminoacyl-tRNA synthetase</keyword>
<feature type="non-terminal residue" evidence="6">
    <location>
        <position position="492"/>
    </location>
</feature>
<dbReference type="AlphaFoldDB" id="A0A9N9CAL3"/>
<dbReference type="SUPFAM" id="SSF55681">
    <property type="entry name" value="Class II aaRS and biotin synthetases"/>
    <property type="match status" value="1"/>
</dbReference>
<reference evidence="6" key="1">
    <citation type="submission" date="2021-06" db="EMBL/GenBank/DDBJ databases">
        <authorList>
            <person name="Kallberg Y."/>
            <person name="Tangrot J."/>
            <person name="Rosling A."/>
        </authorList>
    </citation>
    <scope>NUCLEOTIDE SEQUENCE</scope>
    <source>
        <strain evidence="6">MT106</strain>
    </source>
</reference>
<protein>
    <submittedName>
        <fullName evidence="6">10651_t:CDS:1</fullName>
    </submittedName>
</protein>
<dbReference type="GO" id="GO:0006426">
    <property type="term" value="P:glycyl-tRNA aminoacylation"/>
    <property type="evidence" value="ECO:0007669"/>
    <property type="project" value="TreeGrafter"/>
</dbReference>
<dbReference type="EMBL" id="CAJVPL010001969">
    <property type="protein sequence ID" value="CAG8594271.1"/>
    <property type="molecule type" value="Genomic_DNA"/>
</dbReference>
<evidence type="ECO:0000256" key="1">
    <source>
        <dbReference type="ARBA" id="ARBA00022598"/>
    </source>
</evidence>
<dbReference type="Pfam" id="PF00587">
    <property type="entry name" value="tRNA-synt_2b"/>
    <property type="match status" value="1"/>
</dbReference>
<evidence type="ECO:0000259" key="5">
    <source>
        <dbReference type="PROSITE" id="PS50862"/>
    </source>
</evidence>
<accession>A0A9N9CAL3</accession>
<keyword evidence="1" id="KW-0436">Ligase</keyword>
<dbReference type="Proteomes" id="UP000789831">
    <property type="component" value="Unassembled WGS sequence"/>
</dbReference>
<evidence type="ECO:0000313" key="6">
    <source>
        <dbReference type="EMBL" id="CAG8594271.1"/>
    </source>
</evidence>
<dbReference type="PRINTS" id="PR01043">
    <property type="entry name" value="TRNASYNTHGLY"/>
</dbReference>
<evidence type="ECO:0000256" key="2">
    <source>
        <dbReference type="ARBA" id="ARBA00022741"/>
    </source>
</evidence>
<dbReference type="GO" id="GO:0005524">
    <property type="term" value="F:ATP binding"/>
    <property type="evidence" value="ECO:0007669"/>
    <property type="project" value="UniProtKB-KW"/>
</dbReference>
<dbReference type="SUPFAM" id="SSF52954">
    <property type="entry name" value="Class II aaRS ABD-related"/>
    <property type="match status" value="1"/>
</dbReference>
<comment type="caution">
    <text evidence="6">The sequence shown here is derived from an EMBL/GenBank/DDBJ whole genome shotgun (WGS) entry which is preliminary data.</text>
</comment>
<dbReference type="PANTHER" id="PTHR10745">
    <property type="entry name" value="GLYCYL-TRNA SYNTHETASE/DNA POLYMERASE SUBUNIT GAMMA-2"/>
    <property type="match status" value="1"/>
</dbReference>
<evidence type="ECO:0000313" key="7">
    <source>
        <dbReference type="Proteomes" id="UP000789831"/>
    </source>
</evidence>
<dbReference type="Gene3D" id="3.30.930.10">
    <property type="entry name" value="Bira Bifunctional Protein, Domain 2"/>
    <property type="match status" value="2"/>
</dbReference>
<dbReference type="OrthoDB" id="57698at2759"/>
<feature type="domain" description="Aminoacyl-transfer RNA synthetases class-II family profile" evidence="5">
    <location>
        <begin position="55"/>
        <end position="220"/>
    </location>
</feature>
<dbReference type="InterPro" id="IPR045864">
    <property type="entry name" value="aa-tRNA-synth_II/BPL/LPL"/>
</dbReference>
<dbReference type="GO" id="GO:0004820">
    <property type="term" value="F:glycine-tRNA ligase activity"/>
    <property type="evidence" value="ECO:0007669"/>
    <property type="project" value="TreeGrafter"/>
</dbReference>
<evidence type="ECO:0000256" key="3">
    <source>
        <dbReference type="ARBA" id="ARBA00022840"/>
    </source>
</evidence>
<dbReference type="Gene3D" id="3.40.50.800">
    <property type="entry name" value="Anticodon-binding domain"/>
    <property type="match status" value="1"/>
</dbReference>
<dbReference type="GO" id="GO:0005737">
    <property type="term" value="C:cytoplasm"/>
    <property type="evidence" value="ECO:0007669"/>
    <property type="project" value="TreeGrafter"/>
</dbReference>
<keyword evidence="2" id="KW-0547">Nucleotide-binding</keyword>
<dbReference type="InterPro" id="IPR027031">
    <property type="entry name" value="Gly-tRNA_synthase/POLG2"/>
</dbReference>
<name>A0A9N9CAL3_9GLOM</name>
<dbReference type="InterPro" id="IPR006195">
    <property type="entry name" value="aa-tRNA-synth_II"/>
</dbReference>
<dbReference type="InterPro" id="IPR036621">
    <property type="entry name" value="Anticodon-bd_dom_sf"/>
</dbReference>
<dbReference type="Pfam" id="PF03129">
    <property type="entry name" value="HGTP_anticodon"/>
    <property type="match status" value="1"/>
</dbReference>
<organism evidence="6 7">
    <name type="scientific">Ambispora gerdemannii</name>
    <dbReference type="NCBI Taxonomy" id="144530"/>
    <lineage>
        <taxon>Eukaryota</taxon>
        <taxon>Fungi</taxon>
        <taxon>Fungi incertae sedis</taxon>
        <taxon>Mucoromycota</taxon>
        <taxon>Glomeromycotina</taxon>
        <taxon>Glomeromycetes</taxon>
        <taxon>Archaeosporales</taxon>
        <taxon>Ambisporaceae</taxon>
        <taxon>Ambispora</taxon>
    </lineage>
</organism>
<keyword evidence="7" id="KW-1185">Reference proteome</keyword>
<evidence type="ECO:0000256" key="4">
    <source>
        <dbReference type="ARBA" id="ARBA00023146"/>
    </source>
</evidence>
<proteinExistence type="predicted"/>